<sequence>MIPCEVSTGQPRPYIPADFHREIFGRYHRTSHPGMLKVKLGHAIVSKRFDEFHLDIIGSLPTVSGYRYCITIVDRFTRCPEPLPVTEIHAEMYQSLPTVLLGLRTTIHENLKATSAELVFGENLRLPGDFQHDSKLASPSSFLQQLRNTFADLRPVLPSHQQKPFIFSDLATCTHVFVRTDSVRTSLHSHLTKDHTL</sequence>
<evidence type="ECO:0000313" key="2">
    <source>
        <dbReference type="Proteomes" id="UP000886998"/>
    </source>
</evidence>
<dbReference type="Gene3D" id="3.30.420.10">
    <property type="entry name" value="Ribonuclease H-like superfamily/Ribonuclease H"/>
    <property type="match status" value="1"/>
</dbReference>
<keyword evidence="2" id="KW-1185">Reference proteome</keyword>
<dbReference type="InterPro" id="IPR012337">
    <property type="entry name" value="RNaseH-like_sf"/>
</dbReference>
<dbReference type="PANTHER" id="PTHR38681:SF1">
    <property type="entry name" value="RETROVIRUS-RELATED POL POLYPROTEIN FROM TRANSPOSON 412-LIKE PROTEIN"/>
    <property type="match status" value="1"/>
</dbReference>
<dbReference type="Proteomes" id="UP000886998">
    <property type="component" value="Unassembled WGS sequence"/>
</dbReference>
<evidence type="ECO:0000313" key="1">
    <source>
        <dbReference type="EMBL" id="GFS56499.1"/>
    </source>
</evidence>
<accession>A0A8X6JBW3</accession>
<dbReference type="AlphaFoldDB" id="A0A8X6JBW3"/>
<protein>
    <submittedName>
        <fullName evidence="1">Integrase_H2C2 domain-containing protein</fullName>
    </submittedName>
</protein>
<dbReference type="PANTHER" id="PTHR38681">
    <property type="entry name" value="RETROVIRUS-RELATED POL POLYPROTEIN FROM TRANSPOSON 412-LIKE PROTEIN-RELATED"/>
    <property type="match status" value="1"/>
</dbReference>
<gene>
    <name evidence="1" type="primary">AVEN_26575_1</name>
    <name evidence="1" type="ORF">TNIN_349501</name>
</gene>
<name>A0A8X6JBW3_9ARAC</name>
<comment type="caution">
    <text evidence="1">The sequence shown here is derived from an EMBL/GenBank/DDBJ whole genome shotgun (WGS) entry which is preliminary data.</text>
</comment>
<proteinExistence type="predicted"/>
<dbReference type="SUPFAM" id="SSF53098">
    <property type="entry name" value="Ribonuclease H-like"/>
    <property type="match status" value="1"/>
</dbReference>
<dbReference type="InterPro" id="IPR036397">
    <property type="entry name" value="RNaseH_sf"/>
</dbReference>
<reference evidence="1" key="1">
    <citation type="submission" date="2020-08" db="EMBL/GenBank/DDBJ databases">
        <title>Multicomponent nature underlies the extraordinary mechanical properties of spider dragline silk.</title>
        <authorList>
            <person name="Kono N."/>
            <person name="Nakamura H."/>
            <person name="Mori M."/>
            <person name="Yoshida Y."/>
            <person name="Ohtoshi R."/>
            <person name="Malay A.D."/>
            <person name="Moran D.A.P."/>
            <person name="Tomita M."/>
            <person name="Numata K."/>
            <person name="Arakawa K."/>
        </authorList>
    </citation>
    <scope>NUCLEOTIDE SEQUENCE</scope>
</reference>
<organism evidence="1 2">
    <name type="scientific">Trichonephila inaurata madagascariensis</name>
    <dbReference type="NCBI Taxonomy" id="2747483"/>
    <lineage>
        <taxon>Eukaryota</taxon>
        <taxon>Metazoa</taxon>
        <taxon>Ecdysozoa</taxon>
        <taxon>Arthropoda</taxon>
        <taxon>Chelicerata</taxon>
        <taxon>Arachnida</taxon>
        <taxon>Araneae</taxon>
        <taxon>Araneomorphae</taxon>
        <taxon>Entelegynae</taxon>
        <taxon>Araneoidea</taxon>
        <taxon>Nephilidae</taxon>
        <taxon>Trichonephila</taxon>
        <taxon>Trichonephila inaurata</taxon>
    </lineage>
</organism>
<dbReference type="EMBL" id="BMAV01027124">
    <property type="protein sequence ID" value="GFS56499.1"/>
    <property type="molecule type" value="Genomic_DNA"/>
</dbReference>
<dbReference type="OrthoDB" id="6428550at2759"/>
<dbReference type="GO" id="GO:0003676">
    <property type="term" value="F:nucleic acid binding"/>
    <property type="evidence" value="ECO:0007669"/>
    <property type="project" value="InterPro"/>
</dbReference>